<dbReference type="NCBIfam" id="TIGR01484">
    <property type="entry name" value="HAD-SF-IIB"/>
    <property type="match status" value="1"/>
</dbReference>
<feature type="binding site" evidence="12">
    <location>
        <position position="222"/>
    </location>
    <ligand>
        <name>Mg(2+)</name>
        <dbReference type="ChEBI" id="CHEBI:18420"/>
        <label>1</label>
    </ligand>
</feature>
<dbReference type="SUPFAM" id="SSF56784">
    <property type="entry name" value="HAD-like"/>
    <property type="match status" value="1"/>
</dbReference>
<keyword evidence="7 12" id="KW-0479">Metal-binding</keyword>
<dbReference type="InterPro" id="IPR023214">
    <property type="entry name" value="HAD_sf"/>
</dbReference>
<protein>
    <recommendedName>
        <fullName evidence="5 13">Phosphomannomutase</fullName>
        <ecNumber evidence="5 13">5.4.2.8</ecNumber>
    </recommendedName>
</protein>
<evidence type="ECO:0000256" key="4">
    <source>
        <dbReference type="ARBA" id="ARBA00011738"/>
    </source>
</evidence>
<feature type="binding site" evidence="12">
    <location>
        <position position="210"/>
    </location>
    <ligand>
        <name>Mg(2+)</name>
        <dbReference type="ChEBI" id="CHEBI:18420"/>
        <label>1</label>
    </ligand>
</feature>
<feature type="active site" description="Proton donor/acceptor" evidence="10">
    <location>
        <position position="13"/>
    </location>
</feature>
<dbReference type="Gene3D" id="3.30.1240.20">
    <property type="match status" value="1"/>
</dbReference>
<dbReference type="SFLD" id="SFLDG01143">
    <property type="entry name" value="C2.B.3:_Phosphomannomutase_Lik"/>
    <property type="match status" value="1"/>
</dbReference>
<evidence type="ECO:0000256" key="2">
    <source>
        <dbReference type="ARBA" id="ARBA00004699"/>
    </source>
</evidence>
<dbReference type="Proteomes" id="UP000887540">
    <property type="component" value="Unplaced"/>
</dbReference>
<feature type="binding site" evidence="11">
    <location>
        <position position="181"/>
    </location>
    <ligand>
        <name>alpha-D-mannose 1-phosphate</name>
        <dbReference type="ChEBI" id="CHEBI:58409"/>
    </ligand>
</feature>
<dbReference type="AlphaFoldDB" id="A0A914DDD7"/>
<evidence type="ECO:0000256" key="12">
    <source>
        <dbReference type="PIRSR" id="PIRSR605002-3"/>
    </source>
</evidence>
<sequence length="252" mass="28649">MSAHRAILLFDVDGTLTLPRQNITDDMKAFLQKVHTQIPLAVVGGSDLPKIVEQLGGTLEKVQTEFDFVFSENGLVGFHGTKQLPVEALNTALGEERLQEVIDFCLNYISNIKLPIKRGTFIEYRKGMLNVSPIGRNCSQAERDDFVLYDEKEKIREKFVDELRARFSKYDLQFSIGGQISIDVFPIGWDKTYCLKHLTSHFDRIHFFGDKTSKGGNDYEIFEHEATIGHTVTSPEDTVKQVEKVLQEMNSN</sequence>
<dbReference type="PANTHER" id="PTHR10466">
    <property type="entry name" value="PHOSPHOMANNOMUTASE"/>
    <property type="match status" value="1"/>
</dbReference>
<evidence type="ECO:0000256" key="7">
    <source>
        <dbReference type="ARBA" id="ARBA00022723"/>
    </source>
</evidence>
<evidence type="ECO:0000313" key="14">
    <source>
        <dbReference type="Proteomes" id="UP000887540"/>
    </source>
</evidence>
<dbReference type="InterPro" id="IPR005002">
    <property type="entry name" value="PMM"/>
</dbReference>
<feature type="binding site" evidence="11">
    <location>
        <position position="136"/>
    </location>
    <ligand>
        <name>alpha-D-mannose 1-phosphate</name>
        <dbReference type="ChEBI" id="CHEBI:58409"/>
    </ligand>
</feature>
<dbReference type="PANTHER" id="PTHR10466:SF0">
    <property type="entry name" value="PHOSPHOMANNOMUTASE"/>
    <property type="match status" value="1"/>
</dbReference>
<evidence type="ECO:0000256" key="8">
    <source>
        <dbReference type="ARBA" id="ARBA00022842"/>
    </source>
</evidence>
<evidence type="ECO:0000256" key="3">
    <source>
        <dbReference type="ARBA" id="ARBA00009736"/>
    </source>
</evidence>
<keyword evidence="8 12" id="KW-0460">Magnesium</keyword>
<dbReference type="SFLD" id="SFLDS00003">
    <property type="entry name" value="Haloacid_Dehalogenase"/>
    <property type="match status" value="1"/>
</dbReference>
<dbReference type="GO" id="GO:0005829">
    <property type="term" value="C:cytosol"/>
    <property type="evidence" value="ECO:0007669"/>
    <property type="project" value="TreeGrafter"/>
</dbReference>
<dbReference type="SFLD" id="SFLDG01140">
    <property type="entry name" value="C2.B:_Phosphomannomutase_and_P"/>
    <property type="match status" value="1"/>
</dbReference>
<organism evidence="14 15">
    <name type="scientific">Acrobeloides nanus</name>
    <dbReference type="NCBI Taxonomy" id="290746"/>
    <lineage>
        <taxon>Eukaryota</taxon>
        <taxon>Metazoa</taxon>
        <taxon>Ecdysozoa</taxon>
        <taxon>Nematoda</taxon>
        <taxon>Chromadorea</taxon>
        <taxon>Rhabditida</taxon>
        <taxon>Tylenchina</taxon>
        <taxon>Cephalobomorpha</taxon>
        <taxon>Cephaloboidea</taxon>
        <taxon>Cephalobidae</taxon>
        <taxon>Acrobeloides</taxon>
    </lineage>
</organism>
<comment type="subcellular location">
    <subcellularLocation>
        <location evidence="1 13">Cytoplasm</location>
    </subcellularLocation>
</comment>
<feature type="binding site" evidence="12">
    <location>
        <position position="227"/>
    </location>
    <ligand>
        <name>Mg(2+)</name>
        <dbReference type="ChEBI" id="CHEBI:18420"/>
        <label>1</label>
    </ligand>
</feature>
<dbReference type="Gene3D" id="3.40.50.1000">
    <property type="entry name" value="HAD superfamily/HAD-like"/>
    <property type="match status" value="1"/>
</dbReference>
<dbReference type="InterPro" id="IPR043169">
    <property type="entry name" value="PMM_cap"/>
</dbReference>
<dbReference type="SFLD" id="SFLDF00445">
    <property type="entry name" value="alpha-phosphomannomutase"/>
    <property type="match status" value="1"/>
</dbReference>
<comment type="similarity">
    <text evidence="3 13">Belongs to the eukaryotic PMM family.</text>
</comment>
<dbReference type="CDD" id="cd02585">
    <property type="entry name" value="HAD_PMM"/>
    <property type="match status" value="1"/>
</dbReference>
<evidence type="ECO:0000313" key="15">
    <source>
        <dbReference type="WBParaSite" id="ACRNAN_scaffold2413.g12603.t1"/>
    </source>
</evidence>
<name>A0A914DDD7_9BILA</name>
<dbReference type="GO" id="GO:0004615">
    <property type="term" value="F:phosphomannomutase activity"/>
    <property type="evidence" value="ECO:0007669"/>
    <property type="project" value="UniProtKB-EC"/>
</dbReference>
<dbReference type="FunFam" id="3.30.1240.20:FF:000001">
    <property type="entry name" value="Phosphomannomutase"/>
    <property type="match status" value="1"/>
</dbReference>
<feature type="binding site" evidence="12">
    <location>
        <position position="13"/>
    </location>
    <ligand>
        <name>Mg(2+)</name>
        <dbReference type="ChEBI" id="CHEBI:18420"/>
        <label>1</label>
    </ligand>
</feature>
<dbReference type="GO" id="GO:0006487">
    <property type="term" value="P:protein N-linked glycosylation"/>
    <property type="evidence" value="ECO:0007669"/>
    <property type="project" value="TreeGrafter"/>
</dbReference>
<feature type="binding site" evidence="11">
    <location>
        <position position="20"/>
    </location>
    <ligand>
        <name>alpha-D-mannose 1-phosphate</name>
        <dbReference type="ChEBI" id="CHEBI:58409"/>
    </ligand>
</feature>
<feature type="binding site" evidence="12">
    <location>
        <position position="11"/>
    </location>
    <ligand>
        <name>Mg(2+)</name>
        <dbReference type="ChEBI" id="CHEBI:18420"/>
        <label>1</label>
    </ligand>
</feature>
<evidence type="ECO:0000256" key="10">
    <source>
        <dbReference type="PIRSR" id="PIRSR605002-1"/>
    </source>
</evidence>
<reference evidence="15" key="1">
    <citation type="submission" date="2022-11" db="UniProtKB">
        <authorList>
            <consortium name="WormBaseParasite"/>
        </authorList>
    </citation>
    <scope>IDENTIFICATION</scope>
</reference>
<comment type="function">
    <text evidence="13">Involved in the synthesis of the GDP-mannose and dolichol-phosphate-mannose required for a number of critical mannosyl transfer reactions.</text>
</comment>
<comment type="pathway">
    <text evidence="2 13">Nucleotide-sugar biosynthesis; GDP-alpha-D-mannose biosynthesis; alpha-D-mannose 1-phosphate from D-fructose 6-phosphate: step 2/2.</text>
</comment>
<evidence type="ECO:0000256" key="13">
    <source>
        <dbReference type="RuleBase" id="RU361118"/>
    </source>
</evidence>
<comment type="catalytic activity">
    <reaction evidence="13">
        <text>alpha-D-mannose 1-phosphate = D-mannose 6-phosphate</text>
        <dbReference type="Rhea" id="RHEA:11140"/>
        <dbReference type="ChEBI" id="CHEBI:58409"/>
        <dbReference type="ChEBI" id="CHEBI:58735"/>
        <dbReference type="EC" id="5.4.2.8"/>
    </reaction>
</comment>
<dbReference type="Pfam" id="PF03332">
    <property type="entry name" value="PMM"/>
    <property type="match status" value="1"/>
</dbReference>
<dbReference type="GO" id="GO:0046872">
    <property type="term" value="F:metal ion binding"/>
    <property type="evidence" value="ECO:0007669"/>
    <property type="project" value="UniProtKB-KW"/>
</dbReference>
<feature type="binding site" evidence="11">
    <location>
        <position position="183"/>
    </location>
    <ligand>
        <name>alpha-D-mannose 1-phosphate</name>
        <dbReference type="ChEBI" id="CHEBI:58409"/>
    </ligand>
</feature>
<keyword evidence="6 13" id="KW-0963">Cytoplasm</keyword>
<dbReference type="InterPro" id="IPR006379">
    <property type="entry name" value="HAD-SF_hydro_IIB"/>
</dbReference>
<feature type="binding site" evidence="11">
    <location>
        <position position="143"/>
    </location>
    <ligand>
        <name>alpha-D-mannose 1-phosphate</name>
        <dbReference type="ChEBI" id="CHEBI:58409"/>
    </ligand>
</feature>
<keyword evidence="9 13" id="KW-0413">Isomerase</keyword>
<dbReference type="EC" id="5.4.2.8" evidence="5 13"/>
<dbReference type="WBParaSite" id="ACRNAN_scaffold2413.g12603.t1">
    <property type="protein sequence ID" value="ACRNAN_scaffold2413.g12603.t1"/>
    <property type="gene ID" value="ACRNAN_scaffold2413.g12603"/>
</dbReference>
<dbReference type="InterPro" id="IPR036412">
    <property type="entry name" value="HAD-like_sf"/>
</dbReference>
<dbReference type="GO" id="GO:0009298">
    <property type="term" value="P:GDP-mannose biosynthetic process"/>
    <property type="evidence" value="ECO:0007669"/>
    <property type="project" value="InterPro"/>
</dbReference>
<feature type="binding site" evidence="11">
    <location>
        <position position="125"/>
    </location>
    <ligand>
        <name>alpha-D-mannose 1-phosphate</name>
        <dbReference type="ChEBI" id="CHEBI:58409"/>
    </ligand>
</feature>
<keyword evidence="14" id="KW-1185">Reference proteome</keyword>
<dbReference type="GO" id="GO:0006013">
    <property type="term" value="P:mannose metabolic process"/>
    <property type="evidence" value="ECO:0007669"/>
    <property type="project" value="TreeGrafter"/>
</dbReference>
<evidence type="ECO:0000256" key="6">
    <source>
        <dbReference type="ARBA" id="ARBA00022490"/>
    </source>
</evidence>
<proteinExistence type="inferred from homology"/>
<evidence type="ECO:0000256" key="11">
    <source>
        <dbReference type="PIRSR" id="PIRSR605002-2"/>
    </source>
</evidence>
<evidence type="ECO:0000256" key="1">
    <source>
        <dbReference type="ARBA" id="ARBA00004496"/>
    </source>
</evidence>
<accession>A0A914DDD7</accession>
<feature type="active site" description="Nucleophile" evidence="10">
    <location>
        <position position="11"/>
    </location>
</feature>
<evidence type="ECO:0000256" key="5">
    <source>
        <dbReference type="ARBA" id="ARBA00012730"/>
    </source>
</evidence>
<comment type="subunit">
    <text evidence="4 13">Homodimer.</text>
</comment>
<evidence type="ECO:0000256" key="9">
    <source>
        <dbReference type="ARBA" id="ARBA00023235"/>
    </source>
</evidence>
<comment type="cofactor">
    <cofactor evidence="12">
        <name>Mg(2+)</name>
        <dbReference type="ChEBI" id="CHEBI:18420"/>
    </cofactor>
</comment>